<dbReference type="SMART" id="SM00850">
    <property type="entry name" value="LytTR"/>
    <property type="match status" value="1"/>
</dbReference>
<dbReference type="Proteomes" id="UP000232883">
    <property type="component" value="Chromosome"/>
</dbReference>
<evidence type="ECO:0000259" key="1">
    <source>
        <dbReference type="SMART" id="SM00850"/>
    </source>
</evidence>
<evidence type="ECO:0000313" key="3">
    <source>
        <dbReference type="Proteomes" id="UP000232883"/>
    </source>
</evidence>
<proteinExistence type="predicted"/>
<name>A0A2K8ZAD6_9BACT</name>
<dbReference type="KEGG" id="spir:CWM47_36305"/>
<organism evidence="2 3">
    <name type="scientific">Spirosoma pollinicola</name>
    <dbReference type="NCBI Taxonomy" id="2057025"/>
    <lineage>
        <taxon>Bacteria</taxon>
        <taxon>Pseudomonadati</taxon>
        <taxon>Bacteroidota</taxon>
        <taxon>Cytophagia</taxon>
        <taxon>Cytophagales</taxon>
        <taxon>Cytophagaceae</taxon>
        <taxon>Spirosoma</taxon>
    </lineage>
</organism>
<dbReference type="GO" id="GO:0003677">
    <property type="term" value="F:DNA binding"/>
    <property type="evidence" value="ECO:0007669"/>
    <property type="project" value="InterPro"/>
</dbReference>
<dbReference type="InterPro" id="IPR007492">
    <property type="entry name" value="LytTR_DNA-bd_dom"/>
</dbReference>
<accession>A0A2K8ZAD6</accession>
<dbReference type="Pfam" id="PF04397">
    <property type="entry name" value="LytTR"/>
    <property type="match status" value="1"/>
</dbReference>
<dbReference type="RefSeq" id="WP_100993372.1">
    <property type="nucleotide sequence ID" value="NZ_CP025096.1"/>
</dbReference>
<reference evidence="2 3" key="1">
    <citation type="submission" date="2017-11" db="EMBL/GenBank/DDBJ databases">
        <title>Taxonomic description and genome sequences of Spirosoma HA7 sp. nov., isolated from pollen microhabitat of Corylus avellana.</title>
        <authorList>
            <person name="Ambika Manirajan B."/>
            <person name="Suarez C."/>
            <person name="Ratering S."/>
            <person name="Geissler-Plaum R."/>
            <person name="Cardinale M."/>
            <person name="Sylvia S."/>
        </authorList>
    </citation>
    <scope>NUCLEOTIDE SEQUENCE [LARGE SCALE GENOMIC DNA]</scope>
    <source>
        <strain evidence="2 3">HA7</strain>
    </source>
</reference>
<evidence type="ECO:0000313" key="2">
    <source>
        <dbReference type="EMBL" id="AUD06838.1"/>
    </source>
</evidence>
<protein>
    <recommendedName>
        <fullName evidence="1">HTH LytTR-type domain-containing protein</fullName>
    </recommendedName>
</protein>
<gene>
    <name evidence="2" type="ORF">CWM47_36305</name>
</gene>
<dbReference type="OrthoDB" id="935481at2"/>
<dbReference type="Gene3D" id="2.40.50.1020">
    <property type="entry name" value="LytTr DNA-binding domain"/>
    <property type="match status" value="1"/>
</dbReference>
<feature type="domain" description="HTH LytTR-type" evidence="1">
    <location>
        <begin position="4"/>
        <end position="95"/>
    </location>
</feature>
<dbReference type="EMBL" id="CP025096">
    <property type="protein sequence ID" value="AUD06838.1"/>
    <property type="molecule type" value="Genomic_DNA"/>
</dbReference>
<sequence length="160" mass="17431">MQYPALITHILGANNYSWVHFQSGEKKLLSKSISYFGQQLPDFVRIHKSVLVNPVHVQSLYPPPTSKKGGAIQLSTGEQLPIGRRQWLAAQAFLLNCPVVDSAQPSRGRGPSVTDSAALPAPLGAQFIESQPPIIFMTDELDAASLLEELIDSCPLGQRI</sequence>
<keyword evidence="3" id="KW-1185">Reference proteome</keyword>
<dbReference type="AlphaFoldDB" id="A0A2K8ZAD6"/>